<proteinExistence type="predicted"/>
<keyword evidence="1" id="KW-0732">Signal</keyword>
<evidence type="ECO:0000256" key="1">
    <source>
        <dbReference type="SAM" id="SignalP"/>
    </source>
</evidence>
<feature type="chain" id="PRO_5018040484" evidence="1">
    <location>
        <begin position="25"/>
        <end position="242"/>
    </location>
</feature>
<organism evidence="2 3">
    <name type="scientific">Ascobolus immersus RN42</name>
    <dbReference type="NCBI Taxonomy" id="1160509"/>
    <lineage>
        <taxon>Eukaryota</taxon>
        <taxon>Fungi</taxon>
        <taxon>Dikarya</taxon>
        <taxon>Ascomycota</taxon>
        <taxon>Pezizomycotina</taxon>
        <taxon>Pezizomycetes</taxon>
        <taxon>Pezizales</taxon>
        <taxon>Ascobolaceae</taxon>
        <taxon>Ascobolus</taxon>
    </lineage>
</organism>
<name>A0A3N4I6M2_ASCIM</name>
<feature type="signal peptide" evidence="1">
    <location>
        <begin position="1"/>
        <end position="24"/>
    </location>
</feature>
<dbReference type="AlphaFoldDB" id="A0A3N4I6M2"/>
<keyword evidence="3" id="KW-1185">Reference proteome</keyword>
<gene>
    <name evidence="2" type="ORF">BJ508DRAFT_327877</name>
</gene>
<accession>A0A3N4I6M2</accession>
<dbReference type="Proteomes" id="UP000275078">
    <property type="component" value="Unassembled WGS sequence"/>
</dbReference>
<evidence type="ECO:0000313" key="2">
    <source>
        <dbReference type="EMBL" id="RPA79821.1"/>
    </source>
</evidence>
<dbReference type="EMBL" id="ML119694">
    <property type="protein sequence ID" value="RPA79821.1"/>
    <property type="molecule type" value="Genomic_DNA"/>
</dbReference>
<evidence type="ECO:0000313" key="3">
    <source>
        <dbReference type="Proteomes" id="UP000275078"/>
    </source>
</evidence>
<reference evidence="2 3" key="1">
    <citation type="journal article" date="2018" name="Nat. Ecol. Evol.">
        <title>Pezizomycetes genomes reveal the molecular basis of ectomycorrhizal truffle lifestyle.</title>
        <authorList>
            <person name="Murat C."/>
            <person name="Payen T."/>
            <person name="Noel B."/>
            <person name="Kuo A."/>
            <person name="Morin E."/>
            <person name="Chen J."/>
            <person name="Kohler A."/>
            <person name="Krizsan K."/>
            <person name="Balestrini R."/>
            <person name="Da Silva C."/>
            <person name="Montanini B."/>
            <person name="Hainaut M."/>
            <person name="Levati E."/>
            <person name="Barry K.W."/>
            <person name="Belfiori B."/>
            <person name="Cichocki N."/>
            <person name="Clum A."/>
            <person name="Dockter R.B."/>
            <person name="Fauchery L."/>
            <person name="Guy J."/>
            <person name="Iotti M."/>
            <person name="Le Tacon F."/>
            <person name="Lindquist E.A."/>
            <person name="Lipzen A."/>
            <person name="Malagnac F."/>
            <person name="Mello A."/>
            <person name="Molinier V."/>
            <person name="Miyauchi S."/>
            <person name="Poulain J."/>
            <person name="Riccioni C."/>
            <person name="Rubini A."/>
            <person name="Sitrit Y."/>
            <person name="Splivallo R."/>
            <person name="Traeger S."/>
            <person name="Wang M."/>
            <person name="Zifcakova L."/>
            <person name="Wipf D."/>
            <person name="Zambonelli A."/>
            <person name="Paolocci F."/>
            <person name="Nowrousian M."/>
            <person name="Ottonello S."/>
            <person name="Baldrian P."/>
            <person name="Spatafora J.W."/>
            <person name="Henrissat B."/>
            <person name="Nagy L.G."/>
            <person name="Aury J.M."/>
            <person name="Wincker P."/>
            <person name="Grigoriev I.V."/>
            <person name="Bonfante P."/>
            <person name="Martin F.M."/>
        </authorList>
    </citation>
    <scope>NUCLEOTIDE SEQUENCE [LARGE SCALE GENOMIC DNA]</scope>
    <source>
        <strain evidence="2 3">RN42</strain>
    </source>
</reference>
<sequence>MGISGLSVLLVCGLILGQLGGVLSVAIRPRYSPILPETPTEAVGSNNTFTAAPCFSSPCPAPPTPSTSSLVYQPPSRPDECPRPQTVGPFANNTDLTVYNVTSVTCYDPDRNPERRISATFYAEAYQAGPPYYRLCQWRREDGYFGQNSRPRNHNAPIFLGERSEGASIFFWCNKNSTEVMRGPLREEFVEVNRKIERECGSLAGGWGTVGMNGTVVGIYGRVKLKKGKEKFTCAEVKDLEK</sequence>
<protein>
    <submittedName>
        <fullName evidence="2">Uncharacterized protein</fullName>
    </submittedName>
</protein>